<proteinExistence type="predicted"/>
<dbReference type="AlphaFoldDB" id="A0A9P4N6G7"/>
<reference evidence="2" key="1">
    <citation type="journal article" date="2020" name="Stud. Mycol.">
        <title>101 Dothideomycetes genomes: A test case for predicting lifestyles and emergence of pathogens.</title>
        <authorList>
            <person name="Haridas S."/>
            <person name="Albert R."/>
            <person name="Binder M."/>
            <person name="Bloem J."/>
            <person name="LaButti K."/>
            <person name="Salamov A."/>
            <person name="Andreopoulos B."/>
            <person name="Baker S."/>
            <person name="Barry K."/>
            <person name="Bills G."/>
            <person name="Bluhm B."/>
            <person name="Cannon C."/>
            <person name="Castanera R."/>
            <person name="Culley D."/>
            <person name="Daum C."/>
            <person name="Ezra D."/>
            <person name="Gonzalez J."/>
            <person name="Henrissat B."/>
            <person name="Kuo A."/>
            <person name="Liang C."/>
            <person name="Lipzen A."/>
            <person name="Lutzoni F."/>
            <person name="Magnuson J."/>
            <person name="Mondo S."/>
            <person name="Nolan M."/>
            <person name="Ohm R."/>
            <person name="Pangilinan J."/>
            <person name="Park H.-J."/>
            <person name="Ramirez L."/>
            <person name="Alfaro M."/>
            <person name="Sun H."/>
            <person name="Tritt A."/>
            <person name="Yoshinaga Y."/>
            <person name="Zwiers L.-H."/>
            <person name="Turgeon B."/>
            <person name="Goodwin S."/>
            <person name="Spatafora J."/>
            <person name="Crous P."/>
            <person name="Grigoriev I."/>
        </authorList>
    </citation>
    <scope>NUCLEOTIDE SEQUENCE [LARGE SCALE GENOMIC DNA]</scope>
    <source>
        <strain evidence="2">CBS 304.66</strain>
    </source>
</reference>
<dbReference type="Proteomes" id="UP000800093">
    <property type="component" value="Unassembled WGS sequence"/>
</dbReference>
<organism evidence="1 2">
    <name type="scientific">Lojkania enalia</name>
    <dbReference type="NCBI Taxonomy" id="147567"/>
    <lineage>
        <taxon>Eukaryota</taxon>
        <taxon>Fungi</taxon>
        <taxon>Dikarya</taxon>
        <taxon>Ascomycota</taxon>
        <taxon>Pezizomycotina</taxon>
        <taxon>Dothideomycetes</taxon>
        <taxon>Pleosporomycetidae</taxon>
        <taxon>Pleosporales</taxon>
        <taxon>Pleosporales incertae sedis</taxon>
        <taxon>Lojkania</taxon>
    </lineage>
</organism>
<dbReference type="EMBL" id="ML986591">
    <property type="protein sequence ID" value="KAF2267463.1"/>
    <property type="molecule type" value="Genomic_DNA"/>
</dbReference>
<evidence type="ECO:0000313" key="1">
    <source>
        <dbReference type="EMBL" id="KAF2267463.1"/>
    </source>
</evidence>
<dbReference type="InterPro" id="IPR038883">
    <property type="entry name" value="AN11006-like"/>
</dbReference>
<keyword evidence="2" id="KW-1185">Reference proteome</keyword>
<dbReference type="PANTHER" id="PTHR42085:SF1">
    <property type="entry name" value="F-BOX DOMAIN-CONTAINING PROTEIN"/>
    <property type="match status" value="1"/>
</dbReference>
<accession>A0A9P4N6G7</accession>
<sequence length="275" mass="33176">MAMSSRSCSLLRLPRELRDMIYRYALSHYDGLFYHRVEDYKANFYSSEDAFYEFNQLKYACRQLYHETAGKELIRNDLIFVSRPDRKGKYLERPTGVQFLGFLDMCHEVWRQRIRRVWLRNYCKIEQDRGENPRDLHIIIDYCKIHPRTTVFWELSQINWLNCPAILISEGLHWETAFRGTELSSKCAKYKVAWIGGSQMVYTSLWRCWKSMGPRRGGREIEDINVPNFRFMPWGRDQFDEKKFRQSIDTQEPTLEDEIKKAWLELVREWYTVGM</sequence>
<dbReference type="OrthoDB" id="4790878at2759"/>
<protein>
    <submittedName>
        <fullName evidence="1">Uncharacterized protein</fullName>
    </submittedName>
</protein>
<name>A0A9P4N6G7_9PLEO</name>
<evidence type="ECO:0000313" key="2">
    <source>
        <dbReference type="Proteomes" id="UP000800093"/>
    </source>
</evidence>
<gene>
    <name evidence="1" type="ORF">CC78DRAFT_566211</name>
</gene>
<dbReference type="PANTHER" id="PTHR42085">
    <property type="entry name" value="F-BOX DOMAIN-CONTAINING PROTEIN"/>
    <property type="match status" value="1"/>
</dbReference>
<comment type="caution">
    <text evidence="1">The sequence shown here is derived from an EMBL/GenBank/DDBJ whole genome shotgun (WGS) entry which is preliminary data.</text>
</comment>